<dbReference type="InterPro" id="IPR000182">
    <property type="entry name" value="GNAT_dom"/>
</dbReference>
<comment type="caution">
    <text evidence="4">The sequence shown here is derived from an EMBL/GenBank/DDBJ whole genome shotgun (WGS) entry which is preliminary data.</text>
</comment>
<accession>A0ABT5MYY6</accession>
<dbReference type="Pfam" id="PF00583">
    <property type="entry name" value="Acetyltransf_1"/>
    <property type="match status" value="1"/>
</dbReference>
<dbReference type="InterPro" id="IPR050832">
    <property type="entry name" value="Bact_Acetyltransf"/>
</dbReference>
<dbReference type="InterPro" id="IPR016181">
    <property type="entry name" value="Acyl_CoA_acyltransferase"/>
</dbReference>
<dbReference type="PANTHER" id="PTHR43877">
    <property type="entry name" value="AMINOALKYLPHOSPHONATE N-ACETYLTRANSFERASE-RELATED-RELATED"/>
    <property type="match status" value="1"/>
</dbReference>
<evidence type="ECO:0000256" key="1">
    <source>
        <dbReference type="ARBA" id="ARBA00022679"/>
    </source>
</evidence>
<gene>
    <name evidence="4" type="ORF">PSQ40_05295</name>
</gene>
<evidence type="ECO:0000313" key="4">
    <source>
        <dbReference type="EMBL" id="MDD0837983.1"/>
    </source>
</evidence>
<keyword evidence="5" id="KW-1185">Reference proteome</keyword>
<keyword evidence="1 4" id="KW-0808">Transferase</keyword>
<dbReference type="EC" id="2.3.1.-" evidence="4"/>
<dbReference type="PROSITE" id="PS51186">
    <property type="entry name" value="GNAT"/>
    <property type="match status" value="1"/>
</dbReference>
<proteinExistence type="predicted"/>
<reference evidence="4 5" key="1">
    <citation type="submission" date="2023-02" db="EMBL/GenBank/DDBJ databases">
        <title>Bacterial whole genomic sequence of Curvibacter sp. HBC61.</title>
        <authorList>
            <person name="Le V."/>
            <person name="Ko S.-R."/>
            <person name="Ahn C.-Y."/>
            <person name="Oh H.-M."/>
        </authorList>
    </citation>
    <scope>NUCLEOTIDE SEQUENCE [LARGE SCALE GENOMIC DNA]</scope>
    <source>
        <strain evidence="4 5">HBC61</strain>
    </source>
</reference>
<evidence type="ECO:0000259" key="3">
    <source>
        <dbReference type="PROSITE" id="PS51186"/>
    </source>
</evidence>
<dbReference type="CDD" id="cd04301">
    <property type="entry name" value="NAT_SF"/>
    <property type="match status" value="1"/>
</dbReference>
<protein>
    <submittedName>
        <fullName evidence="4">GNAT family acetyltransferase</fullName>
        <ecNumber evidence="4">2.3.1.-</ecNumber>
    </submittedName>
</protein>
<keyword evidence="2 4" id="KW-0012">Acyltransferase</keyword>
<feature type="domain" description="N-acetyltransferase" evidence="3">
    <location>
        <begin position="1"/>
        <end position="140"/>
    </location>
</feature>
<dbReference type="Proteomes" id="UP001528673">
    <property type="component" value="Unassembled WGS sequence"/>
</dbReference>
<organism evidence="4 5">
    <name type="scientific">Curvibacter cyanobacteriorum</name>
    <dbReference type="NCBI Taxonomy" id="3026422"/>
    <lineage>
        <taxon>Bacteria</taxon>
        <taxon>Pseudomonadati</taxon>
        <taxon>Pseudomonadota</taxon>
        <taxon>Betaproteobacteria</taxon>
        <taxon>Burkholderiales</taxon>
        <taxon>Comamonadaceae</taxon>
        <taxon>Curvibacter</taxon>
    </lineage>
</organism>
<dbReference type="EMBL" id="JAQSIP010000002">
    <property type="protein sequence ID" value="MDD0837983.1"/>
    <property type="molecule type" value="Genomic_DNA"/>
</dbReference>
<evidence type="ECO:0000256" key="2">
    <source>
        <dbReference type="ARBA" id="ARBA00023315"/>
    </source>
</evidence>
<dbReference type="SUPFAM" id="SSF55729">
    <property type="entry name" value="Acyl-CoA N-acyltransferases (Nat)"/>
    <property type="match status" value="1"/>
</dbReference>
<dbReference type="GO" id="GO:0016746">
    <property type="term" value="F:acyltransferase activity"/>
    <property type="evidence" value="ECO:0007669"/>
    <property type="project" value="UniProtKB-KW"/>
</dbReference>
<name>A0ABT5MYY6_9BURK</name>
<evidence type="ECO:0000313" key="5">
    <source>
        <dbReference type="Proteomes" id="UP001528673"/>
    </source>
</evidence>
<dbReference type="NCBIfam" id="NF002959">
    <property type="entry name" value="PRK03624.1"/>
    <property type="match status" value="1"/>
</dbReference>
<dbReference type="Gene3D" id="3.40.630.30">
    <property type="match status" value="1"/>
</dbReference>
<sequence>MCIRPFERADEAEVLALWQASGLLRPWNDPRKDIERKLTEQPELFLVASLPGRPVVGTAMAGYDGHRGWVYYLAVAADLRGRAIGRRLMHEVEQRLLAVGCPKVNLMVRSDNAQVLAFYDRLGYGRDASVSLGKRLIPDL</sequence>